<keyword evidence="2" id="KW-0472">Membrane</keyword>
<feature type="compositionally biased region" description="Basic and acidic residues" evidence="1">
    <location>
        <begin position="80"/>
        <end position="91"/>
    </location>
</feature>
<keyword evidence="2" id="KW-0812">Transmembrane</keyword>
<keyword evidence="2" id="KW-1133">Transmembrane helix</keyword>
<feature type="region of interest" description="Disordered" evidence="1">
    <location>
        <begin position="73"/>
        <end position="140"/>
    </location>
</feature>
<feature type="compositionally biased region" description="Polar residues" evidence="1">
    <location>
        <begin position="127"/>
        <end position="140"/>
    </location>
</feature>
<dbReference type="AlphaFoldDB" id="A0A8J3MPG6"/>
<evidence type="ECO:0000313" key="3">
    <source>
        <dbReference type="EMBL" id="GHO42895.1"/>
    </source>
</evidence>
<organism evidence="3 4">
    <name type="scientific">Ktedonospora formicarum</name>
    <dbReference type="NCBI Taxonomy" id="2778364"/>
    <lineage>
        <taxon>Bacteria</taxon>
        <taxon>Bacillati</taxon>
        <taxon>Chloroflexota</taxon>
        <taxon>Ktedonobacteria</taxon>
        <taxon>Ktedonobacterales</taxon>
        <taxon>Ktedonobacteraceae</taxon>
        <taxon>Ktedonospora</taxon>
    </lineage>
</organism>
<dbReference type="Proteomes" id="UP000612362">
    <property type="component" value="Unassembled WGS sequence"/>
</dbReference>
<sequence length="140" mass="16654">MLLRIAVSEREKIMQWFIQTFFQNFWLIVIFLFIFGGSITAFVRWMFNAGYEHQLKMQEKKNEELRLRLELARMQQKPGRGREMPEPKESTWDEQPVASYEGGYQSQESPERAAWSEAESDPEPVEKTSQFQEMPPQTQK</sequence>
<keyword evidence="4" id="KW-1185">Reference proteome</keyword>
<dbReference type="EMBL" id="BNJF01000001">
    <property type="protein sequence ID" value="GHO42895.1"/>
    <property type="molecule type" value="Genomic_DNA"/>
</dbReference>
<name>A0A8J3MPG6_9CHLR</name>
<accession>A0A8J3MPG6</accession>
<protein>
    <submittedName>
        <fullName evidence="3">Uncharacterized protein</fullName>
    </submittedName>
</protein>
<evidence type="ECO:0000256" key="1">
    <source>
        <dbReference type="SAM" id="MobiDB-lite"/>
    </source>
</evidence>
<reference evidence="3" key="1">
    <citation type="submission" date="2020-10" db="EMBL/GenBank/DDBJ databases">
        <title>Taxonomic study of unclassified bacteria belonging to the class Ktedonobacteria.</title>
        <authorList>
            <person name="Yabe S."/>
            <person name="Wang C.M."/>
            <person name="Zheng Y."/>
            <person name="Sakai Y."/>
            <person name="Cavaletti L."/>
            <person name="Monciardini P."/>
            <person name="Donadio S."/>
        </authorList>
    </citation>
    <scope>NUCLEOTIDE SEQUENCE</scope>
    <source>
        <strain evidence="3">SOSP1-1</strain>
    </source>
</reference>
<feature type="transmembrane region" description="Helical" evidence="2">
    <location>
        <begin position="25"/>
        <end position="47"/>
    </location>
</feature>
<gene>
    <name evidence="3" type="ORF">KSX_10580</name>
</gene>
<comment type="caution">
    <text evidence="3">The sequence shown here is derived from an EMBL/GenBank/DDBJ whole genome shotgun (WGS) entry which is preliminary data.</text>
</comment>
<evidence type="ECO:0000256" key="2">
    <source>
        <dbReference type="SAM" id="Phobius"/>
    </source>
</evidence>
<evidence type="ECO:0000313" key="4">
    <source>
        <dbReference type="Proteomes" id="UP000612362"/>
    </source>
</evidence>
<proteinExistence type="predicted"/>